<proteinExistence type="predicted"/>
<accession>A0A1B9IPF6</accession>
<evidence type="ECO:0000313" key="1">
    <source>
        <dbReference type="EMBL" id="OCF57443.1"/>
    </source>
</evidence>
<reference evidence="1 2" key="1">
    <citation type="submission" date="2013-07" db="EMBL/GenBank/DDBJ databases">
        <title>The Genome Sequence of Kwoniella mangroviensis CBS10435.</title>
        <authorList>
            <consortium name="The Broad Institute Genome Sequencing Platform"/>
            <person name="Cuomo C."/>
            <person name="Litvintseva A."/>
            <person name="Chen Y."/>
            <person name="Heitman J."/>
            <person name="Sun S."/>
            <person name="Springer D."/>
            <person name="Dromer F."/>
            <person name="Young S.K."/>
            <person name="Zeng Q."/>
            <person name="Gargeya S."/>
            <person name="Fitzgerald M."/>
            <person name="Abouelleil A."/>
            <person name="Alvarado L."/>
            <person name="Berlin A.M."/>
            <person name="Chapman S.B."/>
            <person name="Dewar J."/>
            <person name="Goldberg J."/>
            <person name="Griggs A."/>
            <person name="Gujja S."/>
            <person name="Hansen M."/>
            <person name="Howarth C."/>
            <person name="Imamovic A."/>
            <person name="Larimer J."/>
            <person name="McCowan C."/>
            <person name="Murphy C."/>
            <person name="Pearson M."/>
            <person name="Priest M."/>
            <person name="Roberts A."/>
            <person name="Saif S."/>
            <person name="Shea T."/>
            <person name="Sykes S."/>
            <person name="Wortman J."/>
            <person name="Nusbaum C."/>
            <person name="Birren B."/>
        </authorList>
    </citation>
    <scope>NUCLEOTIDE SEQUENCE [LARGE SCALE GENOMIC DNA]</scope>
    <source>
        <strain evidence="1 2">CBS 10435</strain>
    </source>
</reference>
<gene>
    <name evidence="1" type="ORF">L486_04901</name>
</gene>
<keyword evidence="2" id="KW-1185">Reference proteome</keyword>
<protein>
    <submittedName>
        <fullName evidence="1">Uncharacterized protein</fullName>
    </submittedName>
</protein>
<sequence>MSYSRGKSQSWKSNQKGQFTFFPSIQPSTQAEGVKWKCDCDFTSQRSLKGTMSKTGIEDAMKNIAIDMEDIAAKFNNPNSTYQSIESRMEALRTWEQEVSTQMKGFKVDFPQFDFVGEWTCLDADTHSRPAN</sequence>
<name>A0A1B9IPF6_9TREE</name>
<dbReference type="Proteomes" id="UP000092583">
    <property type="component" value="Unassembled WGS sequence"/>
</dbReference>
<evidence type="ECO:0000313" key="2">
    <source>
        <dbReference type="Proteomes" id="UP000092583"/>
    </source>
</evidence>
<reference evidence="2" key="2">
    <citation type="submission" date="2013-12" db="EMBL/GenBank/DDBJ databases">
        <title>Evolution of pathogenesis and genome organization in the Tremellales.</title>
        <authorList>
            <person name="Cuomo C."/>
            <person name="Litvintseva A."/>
            <person name="Heitman J."/>
            <person name="Chen Y."/>
            <person name="Sun S."/>
            <person name="Springer D."/>
            <person name="Dromer F."/>
            <person name="Young S."/>
            <person name="Zeng Q."/>
            <person name="Chapman S."/>
            <person name="Gujja S."/>
            <person name="Saif S."/>
            <person name="Birren B."/>
        </authorList>
    </citation>
    <scope>NUCLEOTIDE SEQUENCE [LARGE SCALE GENOMIC DNA]</scope>
    <source>
        <strain evidence="2">CBS 10435</strain>
    </source>
</reference>
<organism evidence="1 2">
    <name type="scientific">Kwoniella mangroviensis CBS 10435</name>
    <dbReference type="NCBI Taxonomy" id="1331196"/>
    <lineage>
        <taxon>Eukaryota</taxon>
        <taxon>Fungi</taxon>
        <taxon>Dikarya</taxon>
        <taxon>Basidiomycota</taxon>
        <taxon>Agaricomycotina</taxon>
        <taxon>Tremellomycetes</taxon>
        <taxon>Tremellales</taxon>
        <taxon>Cryptococcaceae</taxon>
        <taxon>Kwoniella</taxon>
    </lineage>
</organism>
<dbReference type="EMBL" id="KI669463">
    <property type="protein sequence ID" value="OCF57443.1"/>
    <property type="molecule type" value="Genomic_DNA"/>
</dbReference>
<dbReference type="AlphaFoldDB" id="A0A1B9IPF6"/>